<organism evidence="3 4">
    <name type="scientific">Actinacidiphila acidipaludis</name>
    <dbReference type="NCBI Taxonomy" id="2873382"/>
    <lineage>
        <taxon>Bacteria</taxon>
        <taxon>Bacillati</taxon>
        <taxon>Actinomycetota</taxon>
        <taxon>Actinomycetes</taxon>
        <taxon>Kitasatosporales</taxon>
        <taxon>Streptomycetaceae</taxon>
        <taxon>Actinacidiphila</taxon>
    </lineage>
</organism>
<feature type="chain" id="PRO_5045562099" description="Lipoprotein" evidence="2">
    <location>
        <begin position="22"/>
        <end position="220"/>
    </location>
</feature>
<evidence type="ECO:0000256" key="1">
    <source>
        <dbReference type="SAM" id="MobiDB-lite"/>
    </source>
</evidence>
<dbReference type="PROSITE" id="PS51257">
    <property type="entry name" value="PROKAR_LIPOPROTEIN"/>
    <property type="match status" value="1"/>
</dbReference>
<dbReference type="RefSeq" id="WP_222966558.1">
    <property type="nucleotide sequence ID" value="NZ_JAINZZ010000039.1"/>
</dbReference>
<dbReference type="Proteomes" id="UP000778578">
    <property type="component" value="Unassembled WGS sequence"/>
</dbReference>
<name>A0ABS7QGB5_9ACTN</name>
<reference evidence="3 4" key="1">
    <citation type="submission" date="2021-08" db="EMBL/GenBank/DDBJ databases">
        <title>WGS of actinomycetes from Thailand.</title>
        <authorList>
            <person name="Thawai C."/>
        </authorList>
    </citation>
    <scope>NUCLEOTIDE SEQUENCE [LARGE SCALE GENOMIC DNA]</scope>
    <source>
        <strain evidence="3 4">PLK6-54</strain>
    </source>
</reference>
<sequence>MTRTSLPIAVALAVSAGLLLTACGGSGSNSDKSTSSAPAPTSAAPTTTAPPTQAAGPGAPKFDLPPDITIAFNGFGSTDPKAKDALRDAKYAATAILEAESQIRTAETPNVKRYFDGLQGAKLADSVINYGKSGNVATGTYRYYQPTVKANGGAGTLTVSYCEDQRKAYDKNAKTGKVHVTTPSLQDFRAWTFAMHKDSAGDWQVYEYKWLQGAKQCQVA</sequence>
<protein>
    <recommendedName>
        <fullName evidence="5">Lipoprotein</fullName>
    </recommendedName>
</protein>
<dbReference type="EMBL" id="JAINZZ010000039">
    <property type="protein sequence ID" value="MBY8880982.1"/>
    <property type="molecule type" value="Genomic_DNA"/>
</dbReference>
<evidence type="ECO:0000256" key="2">
    <source>
        <dbReference type="SAM" id="SignalP"/>
    </source>
</evidence>
<gene>
    <name evidence="3" type="ORF">K7862_25570</name>
</gene>
<accession>A0ABS7QGB5</accession>
<evidence type="ECO:0008006" key="5">
    <source>
        <dbReference type="Google" id="ProtNLM"/>
    </source>
</evidence>
<feature type="signal peptide" evidence="2">
    <location>
        <begin position="1"/>
        <end position="21"/>
    </location>
</feature>
<comment type="caution">
    <text evidence="3">The sequence shown here is derived from an EMBL/GenBank/DDBJ whole genome shotgun (WGS) entry which is preliminary data.</text>
</comment>
<proteinExistence type="predicted"/>
<keyword evidence="2" id="KW-0732">Signal</keyword>
<keyword evidence="4" id="KW-1185">Reference proteome</keyword>
<evidence type="ECO:0000313" key="4">
    <source>
        <dbReference type="Proteomes" id="UP000778578"/>
    </source>
</evidence>
<evidence type="ECO:0000313" key="3">
    <source>
        <dbReference type="EMBL" id="MBY8880982.1"/>
    </source>
</evidence>
<feature type="region of interest" description="Disordered" evidence="1">
    <location>
        <begin position="25"/>
        <end position="60"/>
    </location>
</feature>